<dbReference type="PROSITE" id="PS01117">
    <property type="entry name" value="HTH_MARR_1"/>
    <property type="match status" value="1"/>
</dbReference>
<dbReference type="InterPro" id="IPR039422">
    <property type="entry name" value="MarR/SlyA-like"/>
</dbReference>
<dbReference type="PANTHER" id="PTHR33164:SF43">
    <property type="entry name" value="HTH-TYPE TRANSCRIPTIONAL REPRESSOR YETL"/>
    <property type="match status" value="1"/>
</dbReference>
<dbReference type="SUPFAM" id="SSF46785">
    <property type="entry name" value="Winged helix' DNA-binding domain"/>
    <property type="match status" value="1"/>
</dbReference>
<name>A0A2U3PIJ8_9MYCO</name>
<dbReference type="PANTHER" id="PTHR33164">
    <property type="entry name" value="TRANSCRIPTIONAL REGULATOR, MARR FAMILY"/>
    <property type="match status" value="1"/>
</dbReference>
<dbReference type="InterPro" id="IPR023187">
    <property type="entry name" value="Tscrpt_reg_MarR-type_CS"/>
</dbReference>
<dbReference type="Proteomes" id="UP000240424">
    <property type="component" value="Unassembled WGS sequence"/>
</dbReference>
<protein>
    <submittedName>
        <fullName evidence="5">DNA-binding transcriptional regulator, MarR family</fullName>
    </submittedName>
</protein>
<dbReference type="Gene3D" id="1.10.10.10">
    <property type="entry name" value="Winged helix-like DNA-binding domain superfamily/Winged helix DNA-binding domain"/>
    <property type="match status" value="1"/>
</dbReference>
<keyword evidence="1" id="KW-0805">Transcription regulation</keyword>
<evidence type="ECO:0000256" key="1">
    <source>
        <dbReference type="ARBA" id="ARBA00023015"/>
    </source>
</evidence>
<dbReference type="STRING" id="1841861.GCA_900157365_04125"/>
<accession>A0A2U3PIJ8</accession>
<evidence type="ECO:0000256" key="3">
    <source>
        <dbReference type="ARBA" id="ARBA00023163"/>
    </source>
</evidence>
<dbReference type="GO" id="GO:0003677">
    <property type="term" value="F:DNA binding"/>
    <property type="evidence" value="ECO:0007669"/>
    <property type="project" value="UniProtKB-KW"/>
</dbReference>
<keyword evidence="2 5" id="KW-0238">DNA-binding</keyword>
<feature type="domain" description="HTH marR-type" evidence="4">
    <location>
        <begin position="33"/>
        <end position="165"/>
    </location>
</feature>
<evidence type="ECO:0000313" key="6">
    <source>
        <dbReference type="Proteomes" id="UP000240424"/>
    </source>
</evidence>
<dbReference type="GO" id="GO:0006950">
    <property type="term" value="P:response to stress"/>
    <property type="evidence" value="ECO:0007669"/>
    <property type="project" value="TreeGrafter"/>
</dbReference>
<dbReference type="AlphaFoldDB" id="A0A2U3PIJ8"/>
<dbReference type="InterPro" id="IPR036388">
    <property type="entry name" value="WH-like_DNA-bd_sf"/>
</dbReference>
<keyword evidence="3" id="KW-0804">Transcription</keyword>
<reference evidence="5 6" key="1">
    <citation type="submission" date="2017-01" db="EMBL/GenBank/DDBJ databases">
        <authorList>
            <consortium name="Urmite Genomes"/>
        </authorList>
    </citation>
    <scope>NUCLEOTIDE SEQUENCE [LARGE SCALE GENOMIC DNA]</scope>
    <source>
        <strain evidence="5 6">AB215</strain>
    </source>
</reference>
<evidence type="ECO:0000259" key="4">
    <source>
        <dbReference type="PROSITE" id="PS50995"/>
    </source>
</evidence>
<dbReference type="InterPro" id="IPR000835">
    <property type="entry name" value="HTH_MarR-typ"/>
</dbReference>
<sequence length="166" mass="17751">MVSAAVHLAATQRLCFVMSIRYANIVDVVSTDDAPLGYLLYRVGAVLRPEVSAVLGPLGLTLPEFVCLRVLSMNPGMSSAELSRNSNVTPQAMNTVLRRLEEVGAVARPTSVSSGRALPATLTSQGRTLLKRAEAAVRAADGRILAKLTAAQQRDFKRMLDKLGSD</sequence>
<organism evidence="5 6">
    <name type="scientific">Mycobacterium numidiamassiliense</name>
    <dbReference type="NCBI Taxonomy" id="1841861"/>
    <lineage>
        <taxon>Bacteria</taxon>
        <taxon>Bacillati</taxon>
        <taxon>Actinomycetota</taxon>
        <taxon>Actinomycetes</taxon>
        <taxon>Mycobacteriales</taxon>
        <taxon>Mycobacteriaceae</taxon>
        <taxon>Mycobacterium</taxon>
    </lineage>
</organism>
<dbReference type="EMBL" id="FUEZ01000004">
    <property type="protein sequence ID" value="SPM43580.1"/>
    <property type="molecule type" value="Genomic_DNA"/>
</dbReference>
<proteinExistence type="predicted"/>
<evidence type="ECO:0000313" key="5">
    <source>
        <dbReference type="EMBL" id="SPM43580.1"/>
    </source>
</evidence>
<gene>
    <name evidence="5" type="ORF">MNAB215_5806</name>
</gene>
<keyword evidence="6" id="KW-1185">Reference proteome</keyword>
<evidence type="ECO:0000256" key="2">
    <source>
        <dbReference type="ARBA" id="ARBA00023125"/>
    </source>
</evidence>
<dbReference type="GO" id="GO:0003700">
    <property type="term" value="F:DNA-binding transcription factor activity"/>
    <property type="evidence" value="ECO:0007669"/>
    <property type="project" value="InterPro"/>
</dbReference>
<dbReference type="PROSITE" id="PS50995">
    <property type="entry name" value="HTH_MARR_2"/>
    <property type="match status" value="1"/>
</dbReference>
<dbReference type="SMART" id="SM00347">
    <property type="entry name" value="HTH_MARR"/>
    <property type="match status" value="1"/>
</dbReference>
<dbReference type="Pfam" id="PF01047">
    <property type="entry name" value="MarR"/>
    <property type="match status" value="1"/>
</dbReference>
<dbReference type="InterPro" id="IPR036390">
    <property type="entry name" value="WH_DNA-bd_sf"/>
</dbReference>